<accession>A0A2M4D7Z6</accession>
<reference evidence="2" key="1">
    <citation type="submission" date="2018-01" db="EMBL/GenBank/DDBJ databases">
        <title>An insight into the sialome of Amazonian anophelines.</title>
        <authorList>
            <person name="Ribeiro J.M."/>
            <person name="Scarpassa V."/>
            <person name="Calvo E."/>
        </authorList>
    </citation>
    <scope>NUCLEOTIDE SEQUENCE</scope>
</reference>
<proteinExistence type="predicted"/>
<evidence type="ECO:0000256" key="1">
    <source>
        <dbReference type="SAM" id="SignalP"/>
    </source>
</evidence>
<dbReference type="EMBL" id="GGFL01009010">
    <property type="protein sequence ID" value="MBW73188.1"/>
    <property type="molecule type" value="Transcribed_RNA"/>
</dbReference>
<protein>
    <submittedName>
        <fullName evidence="2">Putative secreted protein</fullName>
    </submittedName>
</protein>
<dbReference type="AlphaFoldDB" id="A0A2M4D7Z6"/>
<sequence>MIGLLPFSALIAFVMCCASVASHRMSSPFFFTWQTHGLMSLPGGHVCGELDCAVTSATSSTASASPRSFIHVQGAFRDGIFRPLPSLSLLFSSSVSTRRLCQHQYLGGMLKSVAARPISFLYHANREPGLSAGRSVALTADRGR</sequence>
<organism evidence="2">
    <name type="scientific">Anopheles darlingi</name>
    <name type="common">Mosquito</name>
    <dbReference type="NCBI Taxonomy" id="43151"/>
    <lineage>
        <taxon>Eukaryota</taxon>
        <taxon>Metazoa</taxon>
        <taxon>Ecdysozoa</taxon>
        <taxon>Arthropoda</taxon>
        <taxon>Hexapoda</taxon>
        <taxon>Insecta</taxon>
        <taxon>Pterygota</taxon>
        <taxon>Neoptera</taxon>
        <taxon>Endopterygota</taxon>
        <taxon>Diptera</taxon>
        <taxon>Nematocera</taxon>
        <taxon>Culicoidea</taxon>
        <taxon>Culicidae</taxon>
        <taxon>Anophelinae</taxon>
        <taxon>Anopheles</taxon>
    </lineage>
</organism>
<name>A0A2M4D7Z6_ANODA</name>
<feature type="chain" id="PRO_5014850397" evidence="1">
    <location>
        <begin position="23"/>
        <end position="144"/>
    </location>
</feature>
<keyword evidence="1" id="KW-0732">Signal</keyword>
<evidence type="ECO:0000313" key="2">
    <source>
        <dbReference type="EMBL" id="MBW73188.1"/>
    </source>
</evidence>
<feature type="signal peptide" evidence="1">
    <location>
        <begin position="1"/>
        <end position="22"/>
    </location>
</feature>